<reference evidence="2 3" key="1">
    <citation type="submission" date="2012-05" db="EMBL/GenBank/DDBJ databases">
        <title>Finished chromosome of genome of Oscillatoria sp. PCC 7112.</title>
        <authorList>
            <consortium name="US DOE Joint Genome Institute"/>
            <person name="Gugger M."/>
            <person name="Coursin T."/>
            <person name="Rippka R."/>
            <person name="Tandeau De Marsac N."/>
            <person name="Huntemann M."/>
            <person name="Wei C.-L."/>
            <person name="Han J."/>
            <person name="Detter J.C."/>
            <person name="Han C."/>
            <person name="Tapia R."/>
            <person name="Davenport K."/>
            <person name="Daligault H."/>
            <person name="Erkkila T."/>
            <person name="Gu W."/>
            <person name="Munk A.C.C."/>
            <person name="Teshima H."/>
            <person name="Xu Y."/>
            <person name="Chain P."/>
            <person name="Chen A."/>
            <person name="Krypides N."/>
            <person name="Mavromatis K."/>
            <person name="Markowitz V."/>
            <person name="Szeto E."/>
            <person name="Ivanova N."/>
            <person name="Mikhailova N."/>
            <person name="Ovchinnikova G."/>
            <person name="Pagani I."/>
            <person name="Pati A."/>
            <person name="Goodwin L."/>
            <person name="Peters L."/>
            <person name="Pitluck S."/>
            <person name="Woyke T."/>
            <person name="Kerfeld C."/>
        </authorList>
    </citation>
    <scope>NUCLEOTIDE SEQUENCE [LARGE SCALE GENOMIC DNA]</scope>
    <source>
        <strain evidence="2 3">PCC 7112</strain>
    </source>
</reference>
<feature type="compositionally biased region" description="Polar residues" evidence="1">
    <location>
        <begin position="22"/>
        <end position="40"/>
    </location>
</feature>
<dbReference type="KEGG" id="oni:Osc7112_4123"/>
<name>K9VKG7_9CYAN</name>
<evidence type="ECO:0000313" key="3">
    <source>
        <dbReference type="Proteomes" id="UP000010478"/>
    </source>
</evidence>
<dbReference type="Proteomes" id="UP000010478">
    <property type="component" value="Chromosome"/>
</dbReference>
<evidence type="ECO:0000313" key="2">
    <source>
        <dbReference type="EMBL" id="AFZ08451.1"/>
    </source>
</evidence>
<organism evidence="2 3">
    <name type="scientific">Phormidium nigroviride PCC 7112</name>
    <dbReference type="NCBI Taxonomy" id="179408"/>
    <lineage>
        <taxon>Bacteria</taxon>
        <taxon>Bacillati</taxon>
        <taxon>Cyanobacteriota</taxon>
        <taxon>Cyanophyceae</taxon>
        <taxon>Oscillatoriophycideae</taxon>
        <taxon>Oscillatoriales</taxon>
        <taxon>Oscillatoriaceae</taxon>
        <taxon>Phormidium</taxon>
    </lineage>
</organism>
<dbReference type="HOGENOM" id="CLU_2992366_0_0_3"/>
<protein>
    <submittedName>
        <fullName evidence="2">Uncharacterized protein</fullName>
    </submittedName>
</protein>
<sequence>MQLPEERNRALKQKRLAEQKQKIVSGTEQIAQGKVTNGESSVPKLPEKNRSISESKE</sequence>
<keyword evidence="3" id="KW-1185">Reference proteome</keyword>
<gene>
    <name evidence="2" type="ORF">Osc7112_4123</name>
</gene>
<proteinExistence type="predicted"/>
<feature type="compositionally biased region" description="Basic and acidic residues" evidence="1">
    <location>
        <begin position="45"/>
        <end position="57"/>
    </location>
</feature>
<dbReference type="RefSeq" id="WP_015177695.1">
    <property type="nucleotide sequence ID" value="NC_019729.1"/>
</dbReference>
<feature type="compositionally biased region" description="Basic and acidic residues" evidence="1">
    <location>
        <begin position="1"/>
        <end position="21"/>
    </location>
</feature>
<dbReference type="EMBL" id="CP003614">
    <property type="protein sequence ID" value="AFZ08451.1"/>
    <property type="molecule type" value="Genomic_DNA"/>
</dbReference>
<evidence type="ECO:0000256" key="1">
    <source>
        <dbReference type="SAM" id="MobiDB-lite"/>
    </source>
</evidence>
<dbReference type="AlphaFoldDB" id="K9VKG7"/>
<feature type="region of interest" description="Disordered" evidence="1">
    <location>
        <begin position="1"/>
        <end position="57"/>
    </location>
</feature>
<accession>K9VKG7</accession>